<dbReference type="KEGG" id="psn:Pedsa_0950"/>
<dbReference type="Proteomes" id="UP000000310">
    <property type="component" value="Chromosome"/>
</dbReference>
<dbReference type="RefSeq" id="WP_013632022.1">
    <property type="nucleotide sequence ID" value="NC_015177.1"/>
</dbReference>
<dbReference type="STRING" id="762903.Pedsa_0950"/>
<dbReference type="eggNOG" id="COG5362">
    <property type="taxonomic scope" value="Bacteria"/>
</dbReference>
<keyword evidence="2" id="KW-1185">Reference proteome</keyword>
<evidence type="ECO:0000313" key="2">
    <source>
        <dbReference type="Proteomes" id="UP000000310"/>
    </source>
</evidence>
<protein>
    <submittedName>
        <fullName evidence="1">Phage uncharacterized protein</fullName>
    </submittedName>
</protein>
<dbReference type="Gene3D" id="3.40.50.300">
    <property type="entry name" value="P-loop containing nucleotide triphosphate hydrolases"/>
    <property type="match status" value="1"/>
</dbReference>
<evidence type="ECO:0000313" key="1">
    <source>
        <dbReference type="EMBL" id="ADY51522.1"/>
    </source>
</evidence>
<dbReference type="OrthoDB" id="1327410at2"/>
<dbReference type="AlphaFoldDB" id="F0SAE5"/>
<sequence length="502" mass="57797">MAKKINKDILQRWQDRIAWIRSASFNKEETRAEKDARIARARKDYNYFVSEYFPHLARKQNGKFQTQAANYLLRTKQTRALFEWARGHAKSSHLSLLIPLWLKIQEPREINVMILVSKSQDAAIGLLSDLQAELQYNERYIADFGLQVKTGDWAEGKFRTTDGCMFVALGRGQSPRGLKDRGKRPDYIVIDDIDDDEIIGNSKRIGKALDWCLSALFGTMEGGRGRFVMVGNRIGKDSILSRYATAPGLFHTKVNILNKEGLPSWIENYSQEEVQAMRDFIGERRFQKEYMNNPVNEGTIFLEKHIRYGKILDLKFYKSLICYTDPSFKDSSTADYKATMLIGKAPTGEYHLIKAFADQTSASMMVQWHYDINDYINGKVPVLYYMESNFLQDLILEEFRTVGNSYGHQIPIRGDSRKKPDKFSRIEAMQPLFERGLIIINEKEKDSNGVKVLVEQLLMFEKGSRTNDDAPDALEGAVFLLNKRTQTSQASYAFGRRSNHRF</sequence>
<dbReference type="HOGENOM" id="CLU_029599_0_0_10"/>
<accession>F0SAE5</accession>
<reference evidence="2" key="2">
    <citation type="submission" date="2011-02" db="EMBL/GenBank/DDBJ databases">
        <title>The complete genome of Pedobacter saltans DSM 12145.</title>
        <authorList>
            <consortium name="US DOE Joint Genome Institute (JGI-PGF)"/>
            <person name="Lucas S."/>
            <person name="Copeland A."/>
            <person name="Lapidus A."/>
            <person name="Bruce D."/>
            <person name="Goodwin L."/>
            <person name="Pitluck S."/>
            <person name="Kyrpides N."/>
            <person name="Mavromatis K."/>
            <person name="Pagani I."/>
            <person name="Ivanova N."/>
            <person name="Ovchinnikova G."/>
            <person name="Lu M."/>
            <person name="Detter J.C."/>
            <person name="Han C."/>
            <person name="Land M."/>
            <person name="Hauser L."/>
            <person name="Markowitz V."/>
            <person name="Cheng J.-F."/>
            <person name="Hugenholtz P."/>
            <person name="Woyke T."/>
            <person name="Wu D."/>
            <person name="Tindall B."/>
            <person name="Pomrenke H.G."/>
            <person name="Brambilla E."/>
            <person name="Klenk H.-P."/>
            <person name="Eisen J.A."/>
        </authorList>
    </citation>
    <scope>NUCLEOTIDE SEQUENCE [LARGE SCALE GENOMIC DNA]</scope>
    <source>
        <strain evidence="2">ATCC 51119 / DSM 12145 / JCM 21818 / LMG 10337 / NBRC 100064 / NCIMB 13643</strain>
    </source>
</reference>
<reference evidence="1 2" key="1">
    <citation type="journal article" date="2011" name="Stand. Genomic Sci.">
        <title>Complete genome sequence of the gliding, heparinolytic Pedobacter saltans type strain (113).</title>
        <authorList>
            <person name="Liolios K."/>
            <person name="Sikorski J."/>
            <person name="Lu M."/>
            <person name="Nolan M."/>
            <person name="Lapidus A."/>
            <person name="Lucas S."/>
            <person name="Hammon N."/>
            <person name="Deshpande S."/>
            <person name="Cheng J.F."/>
            <person name="Tapia R."/>
            <person name="Han C."/>
            <person name="Goodwin L."/>
            <person name="Pitluck S."/>
            <person name="Huntemann M."/>
            <person name="Ivanova N."/>
            <person name="Pagani I."/>
            <person name="Mavromatis K."/>
            <person name="Ovchinikova G."/>
            <person name="Pati A."/>
            <person name="Chen A."/>
            <person name="Palaniappan K."/>
            <person name="Land M."/>
            <person name="Hauser L."/>
            <person name="Brambilla E.M."/>
            <person name="Kotsyurbenko O."/>
            <person name="Rohde M."/>
            <person name="Tindall B.J."/>
            <person name="Abt B."/>
            <person name="Goker M."/>
            <person name="Detter J.C."/>
            <person name="Woyke T."/>
            <person name="Bristow J."/>
            <person name="Eisen J.A."/>
            <person name="Markowitz V."/>
            <person name="Hugenholtz P."/>
            <person name="Klenk H.P."/>
            <person name="Kyrpides N.C."/>
        </authorList>
    </citation>
    <scope>NUCLEOTIDE SEQUENCE [LARGE SCALE GENOMIC DNA]</scope>
    <source>
        <strain evidence="2">ATCC 51119 / DSM 12145 / JCM 21818 / LMG 10337 / NBRC 100064 / NCIMB 13643</strain>
    </source>
</reference>
<proteinExistence type="predicted"/>
<organism evidence="1 2">
    <name type="scientific">Pseudopedobacter saltans (strain ATCC 51119 / DSM 12145 / JCM 21818 / CCUG 39354 / LMG 10337 / NBRC 100064 / NCIMB 13643)</name>
    <name type="common">Pedobacter saltans</name>
    <dbReference type="NCBI Taxonomy" id="762903"/>
    <lineage>
        <taxon>Bacteria</taxon>
        <taxon>Pseudomonadati</taxon>
        <taxon>Bacteroidota</taxon>
        <taxon>Sphingobacteriia</taxon>
        <taxon>Sphingobacteriales</taxon>
        <taxon>Sphingobacteriaceae</taxon>
        <taxon>Pseudopedobacter</taxon>
    </lineage>
</organism>
<dbReference type="EMBL" id="CP002545">
    <property type="protein sequence ID" value="ADY51522.1"/>
    <property type="molecule type" value="Genomic_DNA"/>
</dbReference>
<name>F0SAE5_PSESL</name>
<dbReference type="InterPro" id="IPR027417">
    <property type="entry name" value="P-loop_NTPase"/>
</dbReference>
<gene>
    <name evidence="1" type="ordered locus">Pedsa_0950</name>
</gene>